<sequence>MKSKLRHGYATVQYHLTSHLPAAVSQQATSLIRRALTLDETPYCPTVIDSTSTVYLLLFNGGSPGNPGPGGSGAIVVRTGAQLAAPAVCWVGSLSLASKTTTNNLAENMGLLTGLQACVAKRYEPLYVIGDSAMIIRQQKTRTPPKAPHLKNIYWRSRRAADTIGVMNWHHHLRRCNKMADTLANLAMDTKCSTQVHIQEQALPHWHTVLQHLNTDFMHWRQLTGDDARGHHRDIFGNGTVKRQLGPGRQQQWTT</sequence>
<dbReference type="OrthoDB" id="123694at2759"/>
<dbReference type="PROSITE" id="PS50879">
    <property type="entry name" value="RNASE_H_1"/>
    <property type="match status" value="1"/>
</dbReference>
<accession>A0A9W7CQZ1</accession>
<name>A0A9W7CQZ1_9STRA</name>
<feature type="domain" description="RNase H type-1" evidence="2">
    <location>
        <begin position="52"/>
        <end position="189"/>
    </location>
</feature>
<evidence type="ECO:0000313" key="3">
    <source>
        <dbReference type="EMBL" id="GMF37926.1"/>
    </source>
</evidence>
<evidence type="ECO:0000256" key="1">
    <source>
        <dbReference type="SAM" id="MobiDB-lite"/>
    </source>
</evidence>
<evidence type="ECO:0000259" key="2">
    <source>
        <dbReference type="PROSITE" id="PS50879"/>
    </source>
</evidence>
<organism evidence="3 4">
    <name type="scientific">Phytophthora lilii</name>
    <dbReference type="NCBI Taxonomy" id="2077276"/>
    <lineage>
        <taxon>Eukaryota</taxon>
        <taxon>Sar</taxon>
        <taxon>Stramenopiles</taxon>
        <taxon>Oomycota</taxon>
        <taxon>Peronosporomycetes</taxon>
        <taxon>Peronosporales</taxon>
        <taxon>Peronosporaceae</taxon>
        <taxon>Phytophthora</taxon>
    </lineage>
</organism>
<keyword evidence="4" id="KW-1185">Reference proteome</keyword>
<proteinExistence type="predicted"/>
<gene>
    <name evidence="3" type="ORF">Plil01_001591300</name>
</gene>
<evidence type="ECO:0000313" key="4">
    <source>
        <dbReference type="Proteomes" id="UP001165083"/>
    </source>
</evidence>
<dbReference type="AlphaFoldDB" id="A0A9W7CQZ1"/>
<reference evidence="3" key="1">
    <citation type="submission" date="2023-04" db="EMBL/GenBank/DDBJ databases">
        <title>Phytophthora lilii NBRC 32176.</title>
        <authorList>
            <person name="Ichikawa N."/>
            <person name="Sato H."/>
            <person name="Tonouchi N."/>
        </authorList>
    </citation>
    <scope>NUCLEOTIDE SEQUENCE</scope>
    <source>
        <strain evidence="3">NBRC 32176</strain>
    </source>
</reference>
<comment type="caution">
    <text evidence="3">The sequence shown here is derived from an EMBL/GenBank/DDBJ whole genome shotgun (WGS) entry which is preliminary data.</text>
</comment>
<dbReference type="PANTHER" id="PTHR46387:SF2">
    <property type="entry name" value="RIBONUCLEASE HI"/>
    <property type="match status" value="1"/>
</dbReference>
<dbReference type="InterPro" id="IPR036397">
    <property type="entry name" value="RNaseH_sf"/>
</dbReference>
<protein>
    <submittedName>
        <fullName evidence="3">Unnamed protein product</fullName>
    </submittedName>
</protein>
<dbReference type="PANTHER" id="PTHR46387">
    <property type="entry name" value="POLYNUCLEOTIDYL TRANSFERASE, RIBONUCLEASE H-LIKE SUPERFAMILY PROTEIN"/>
    <property type="match status" value="1"/>
</dbReference>
<feature type="region of interest" description="Disordered" evidence="1">
    <location>
        <begin position="234"/>
        <end position="255"/>
    </location>
</feature>
<dbReference type="InterPro" id="IPR012337">
    <property type="entry name" value="RNaseH-like_sf"/>
</dbReference>
<dbReference type="Pfam" id="PF13456">
    <property type="entry name" value="RVT_3"/>
    <property type="match status" value="1"/>
</dbReference>
<dbReference type="Gene3D" id="3.30.420.10">
    <property type="entry name" value="Ribonuclease H-like superfamily/Ribonuclease H"/>
    <property type="match status" value="1"/>
</dbReference>
<dbReference type="SUPFAM" id="SSF53098">
    <property type="entry name" value="Ribonuclease H-like"/>
    <property type="match status" value="1"/>
</dbReference>
<dbReference type="GO" id="GO:0004523">
    <property type="term" value="F:RNA-DNA hybrid ribonuclease activity"/>
    <property type="evidence" value="ECO:0007669"/>
    <property type="project" value="InterPro"/>
</dbReference>
<dbReference type="EMBL" id="BSXW01001601">
    <property type="protein sequence ID" value="GMF37926.1"/>
    <property type="molecule type" value="Genomic_DNA"/>
</dbReference>
<dbReference type="Proteomes" id="UP001165083">
    <property type="component" value="Unassembled WGS sequence"/>
</dbReference>
<dbReference type="InterPro" id="IPR002156">
    <property type="entry name" value="RNaseH_domain"/>
</dbReference>
<dbReference type="GO" id="GO:0003676">
    <property type="term" value="F:nucleic acid binding"/>
    <property type="evidence" value="ECO:0007669"/>
    <property type="project" value="InterPro"/>
</dbReference>